<gene>
    <name evidence="1" type="ORF">D1B33_04800</name>
</gene>
<accession>A0A396SB07</accession>
<evidence type="ECO:0000313" key="1">
    <source>
        <dbReference type="EMBL" id="RHW38210.1"/>
    </source>
</evidence>
<organism evidence="1 2">
    <name type="scientific">Ureibacillus yapensis</name>
    <dbReference type="NCBI Taxonomy" id="2304605"/>
    <lineage>
        <taxon>Bacteria</taxon>
        <taxon>Bacillati</taxon>
        <taxon>Bacillota</taxon>
        <taxon>Bacilli</taxon>
        <taxon>Bacillales</taxon>
        <taxon>Caryophanaceae</taxon>
        <taxon>Ureibacillus</taxon>
    </lineage>
</organism>
<dbReference type="Proteomes" id="UP000265692">
    <property type="component" value="Unassembled WGS sequence"/>
</dbReference>
<protein>
    <submittedName>
        <fullName evidence="1">Uncharacterized protein</fullName>
    </submittedName>
</protein>
<evidence type="ECO:0000313" key="2">
    <source>
        <dbReference type="Proteomes" id="UP000265692"/>
    </source>
</evidence>
<dbReference type="RefSeq" id="WP_118875245.1">
    <property type="nucleotide sequence ID" value="NZ_QWEI01000002.1"/>
</dbReference>
<comment type="caution">
    <text evidence="1">The sequence shown here is derived from an EMBL/GenBank/DDBJ whole genome shotgun (WGS) entry which is preliminary data.</text>
</comment>
<proteinExistence type="predicted"/>
<dbReference type="EMBL" id="QWEI01000002">
    <property type="protein sequence ID" value="RHW38210.1"/>
    <property type="molecule type" value="Genomic_DNA"/>
</dbReference>
<keyword evidence="2" id="KW-1185">Reference proteome</keyword>
<reference evidence="1 2" key="1">
    <citation type="submission" date="2018-08" db="EMBL/GenBank/DDBJ databases">
        <title>Lysinibacillus sp. YLB-03 draft genome sequence.</title>
        <authorList>
            <person name="Yu L."/>
        </authorList>
    </citation>
    <scope>NUCLEOTIDE SEQUENCE [LARGE SCALE GENOMIC DNA]</scope>
    <source>
        <strain evidence="1 2">YLB-03</strain>
    </source>
</reference>
<sequence length="137" mass="16329">MDEKRFMELVEQGAEVIKIGMDQIKEKNKVRMVVDKERYKPVLENAEYEISRNETFKILNEVFPVNDLKASYFKQMDKDILEYIANSDLITSIAEMMENINEHGKPYNDQEKESYEEFLKVFLDKSKRCIKFVKKIT</sequence>
<dbReference type="AlphaFoldDB" id="A0A396SB07"/>
<name>A0A396SB07_9BACL</name>